<name>A0ABD3M348_9STRA</name>
<feature type="chain" id="PRO_5044837104" description="AB hydrolase-1 domain-containing protein" evidence="3">
    <location>
        <begin position="27"/>
        <end position="478"/>
    </location>
</feature>
<comment type="similarity">
    <text evidence="1">Belongs to the AB hydrolase superfamily. AB hydrolase 4 family.</text>
</comment>
<organism evidence="5 6">
    <name type="scientific">Discostella pseudostelligera</name>
    <dbReference type="NCBI Taxonomy" id="259834"/>
    <lineage>
        <taxon>Eukaryota</taxon>
        <taxon>Sar</taxon>
        <taxon>Stramenopiles</taxon>
        <taxon>Ochrophyta</taxon>
        <taxon>Bacillariophyta</taxon>
        <taxon>Coscinodiscophyceae</taxon>
        <taxon>Thalassiosirophycidae</taxon>
        <taxon>Stephanodiscales</taxon>
        <taxon>Stephanodiscaceae</taxon>
        <taxon>Discostella</taxon>
    </lineage>
</organism>
<feature type="active site" description="Charge relay system" evidence="2">
    <location>
        <position position="271"/>
    </location>
</feature>
<evidence type="ECO:0000259" key="4">
    <source>
        <dbReference type="Pfam" id="PF00561"/>
    </source>
</evidence>
<dbReference type="InterPro" id="IPR029058">
    <property type="entry name" value="AB_hydrolase_fold"/>
</dbReference>
<dbReference type="PIRSF" id="PIRSF005211">
    <property type="entry name" value="Ab_hydro_YheT"/>
    <property type="match status" value="1"/>
</dbReference>
<dbReference type="InterPro" id="IPR012020">
    <property type="entry name" value="ABHD4"/>
</dbReference>
<feature type="active site" description="Charge relay system" evidence="2">
    <location>
        <position position="440"/>
    </location>
</feature>
<dbReference type="AlphaFoldDB" id="A0ABD3M348"/>
<feature type="signal peptide" evidence="3">
    <location>
        <begin position="1"/>
        <end position="26"/>
    </location>
</feature>
<sequence length="478" mass="53248">MYSPTSTLSLVAMLMLILLANKMAMGFSMTSTPQRSVALKSSISKSLSMYQPLPTTTTTISTASQHDVAAALDLKQMQEKHRPIASSFTPSTFNPHPIMTNCHLQTISGVFLRKNTNCAYITESGLGGITKVLTALSNIHPSEEICTFWDERQRISTPCGRDFYTVDIKYAGRRKMQFQSDQSKGMVILIHGLESNSNSSLSTDMATAYLQDGFDVTCINFRGCCGSPNDTLGGYHLGFTDDLRHFLKLMSEMWQSNANFDKRPIYLSGFSLGANVVVKCLGELGESAFSLYNVHGAAVCGAPFDAERNVKHLDAPGFNRAIYSANFLKTLKTRAQYQLDMFCNGDPETSSFDYNGVMSATSIAEFDDAFIAKVYGFEDNLDYYRRCSCYYYLPGVAVPLFIINAEDDPFFDPAFFPIEKSVDGGNDAPIKMVRTKHGGHLGFMFHQLSENEQMVKRPASWMPMELARFLNYVHDKIQ</sequence>
<dbReference type="Proteomes" id="UP001530293">
    <property type="component" value="Unassembled WGS sequence"/>
</dbReference>
<dbReference type="InterPro" id="IPR050960">
    <property type="entry name" value="AB_hydrolase_4_sf"/>
</dbReference>
<protein>
    <recommendedName>
        <fullName evidence="4">AB hydrolase-1 domain-containing protein</fullName>
    </recommendedName>
</protein>
<accession>A0ABD3M348</accession>
<dbReference type="PANTHER" id="PTHR10794:SF63">
    <property type="entry name" value="ALPHA_BETA HYDROLASE 1, ISOFORM A"/>
    <property type="match status" value="1"/>
</dbReference>
<evidence type="ECO:0000256" key="2">
    <source>
        <dbReference type="PIRSR" id="PIRSR005211-1"/>
    </source>
</evidence>
<gene>
    <name evidence="5" type="ORF">ACHAWU_004586</name>
</gene>
<feature type="active site" description="Charge relay system" evidence="2">
    <location>
        <position position="408"/>
    </location>
</feature>
<evidence type="ECO:0000313" key="5">
    <source>
        <dbReference type="EMBL" id="KAL3757154.1"/>
    </source>
</evidence>
<dbReference type="PANTHER" id="PTHR10794">
    <property type="entry name" value="ABHYDROLASE DOMAIN-CONTAINING PROTEIN"/>
    <property type="match status" value="1"/>
</dbReference>
<reference evidence="5 6" key="1">
    <citation type="submission" date="2024-10" db="EMBL/GenBank/DDBJ databases">
        <title>Updated reference genomes for cyclostephanoid diatoms.</title>
        <authorList>
            <person name="Roberts W.R."/>
            <person name="Alverson A.J."/>
        </authorList>
    </citation>
    <scope>NUCLEOTIDE SEQUENCE [LARGE SCALE GENOMIC DNA]</scope>
    <source>
        <strain evidence="5 6">AJA232-27</strain>
    </source>
</reference>
<dbReference type="SUPFAM" id="SSF53474">
    <property type="entry name" value="alpha/beta-Hydrolases"/>
    <property type="match status" value="1"/>
</dbReference>
<feature type="domain" description="AB hydrolase-1" evidence="4">
    <location>
        <begin position="187"/>
        <end position="446"/>
    </location>
</feature>
<dbReference type="Pfam" id="PF00561">
    <property type="entry name" value="Abhydrolase_1"/>
    <property type="match status" value="1"/>
</dbReference>
<dbReference type="InterPro" id="IPR000073">
    <property type="entry name" value="AB_hydrolase_1"/>
</dbReference>
<evidence type="ECO:0000256" key="1">
    <source>
        <dbReference type="ARBA" id="ARBA00010884"/>
    </source>
</evidence>
<dbReference type="Gene3D" id="3.40.50.1820">
    <property type="entry name" value="alpha/beta hydrolase"/>
    <property type="match status" value="1"/>
</dbReference>
<comment type="caution">
    <text evidence="5">The sequence shown here is derived from an EMBL/GenBank/DDBJ whole genome shotgun (WGS) entry which is preliminary data.</text>
</comment>
<evidence type="ECO:0000256" key="3">
    <source>
        <dbReference type="SAM" id="SignalP"/>
    </source>
</evidence>
<keyword evidence="3" id="KW-0732">Signal</keyword>
<keyword evidence="6" id="KW-1185">Reference proteome</keyword>
<dbReference type="EMBL" id="JALLBG020000272">
    <property type="protein sequence ID" value="KAL3757154.1"/>
    <property type="molecule type" value="Genomic_DNA"/>
</dbReference>
<evidence type="ECO:0000313" key="6">
    <source>
        <dbReference type="Proteomes" id="UP001530293"/>
    </source>
</evidence>
<proteinExistence type="inferred from homology"/>